<reference evidence="1" key="1">
    <citation type="submission" date="2021-03" db="EMBL/GenBank/DDBJ databases">
        <title>Antimicrobial resistance genes in bacteria isolated from Japanese honey, and their potential for conferring macrolide and lincosamide resistance in the American foulbrood pathogen Paenibacillus larvae.</title>
        <authorList>
            <person name="Okamoto M."/>
            <person name="Kumagai M."/>
            <person name="Kanamori H."/>
            <person name="Takamatsu D."/>
        </authorList>
    </citation>
    <scope>NUCLEOTIDE SEQUENCE</scope>
    <source>
        <strain evidence="1">J40TS1</strain>
    </source>
</reference>
<name>A0A919YNF2_9BACL</name>
<proteinExistence type="predicted"/>
<evidence type="ECO:0000313" key="2">
    <source>
        <dbReference type="Proteomes" id="UP000683139"/>
    </source>
</evidence>
<evidence type="ECO:0000313" key="1">
    <source>
        <dbReference type="EMBL" id="GIP17687.1"/>
    </source>
</evidence>
<organism evidence="1 2">
    <name type="scientific">Paenibacillus montaniterrae</name>
    <dbReference type="NCBI Taxonomy" id="429341"/>
    <lineage>
        <taxon>Bacteria</taxon>
        <taxon>Bacillati</taxon>
        <taxon>Bacillota</taxon>
        <taxon>Bacilli</taxon>
        <taxon>Bacillales</taxon>
        <taxon>Paenibacillaceae</taxon>
        <taxon>Paenibacillus</taxon>
    </lineage>
</organism>
<accession>A0A919YNF2</accession>
<dbReference type="EMBL" id="BOSE01000006">
    <property type="protein sequence ID" value="GIP17687.1"/>
    <property type="molecule type" value="Genomic_DNA"/>
</dbReference>
<dbReference type="Proteomes" id="UP000683139">
    <property type="component" value="Unassembled WGS sequence"/>
</dbReference>
<comment type="caution">
    <text evidence="1">The sequence shown here is derived from an EMBL/GenBank/DDBJ whole genome shotgun (WGS) entry which is preliminary data.</text>
</comment>
<protein>
    <submittedName>
        <fullName evidence="1">Uncharacterized protein</fullName>
    </submittedName>
</protein>
<keyword evidence="2" id="KW-1185">Reference proteome</keyword>
<gene>
    <name evidence="1" type="ORF">J40TS1_33290</name>
</gene>
<sequence length="131" mass="14672">MNIVTAHNQLMDGMDKYSRATISSLDFYNLCKEVEEHQAKMSLYSPPDTPDIATEYISSIQDMALYSQITAQNLMKYLDSEATSDLAEISESIEKVKASIDIISNNRTKVLSDAGFTKEEIVEIANQIELP</sequence>
<dbReference type="AlphaFoldDB" id="A0A919YNF2"/>